<dbReference type="EMBL" id="AFOY02000015">
    <property type="protein sequence ID" value="EXF94127.1"/>
    <property type="molecule type" value="Genomic_DNA"/>
</dbReference>
<sequence>MVVNIASDGSVDASTDSQRAAANDFAKTIGPMIEQVYEQKMRKDLGQGGRIRTAIKNG</sequence>
<proteinExistence type="predicted"/>
<comment type="caution">
    <text evidence="1">The sequence shown here is derived from an EMBL/GenBank/DDBJ whole genome shotgun (WGS) entry which is preliminary data.</text>
</comment>
<organism evidence="1 2">
    <name type="scientific">Pseudomonas fluorescens HK44</name>
    <dbReference type="NCBI Taxonomy" id="1042209"/>
    <lineage>
        <taxon>Bacteria</taxon>
        <taxon>Pseudomonadati</taxon>
        <taxon>Pseudomonadota</taxon>
        <taxon>Gammaproteobacteria</taxon>
        <taxon>Pseudomonadales</taxon>
        <taxon>Pseudomonadaceae</taxon>
        <taxon>Pseudomonas</taxon>
    </lineage>
</organism>
<reference evidence="1 2" key="1">
    <citation type="journal article" date="2011" name="J. Bacteriol.">
        <title>Draft genome sequence of the polycyclic aromatic hydrocarbon-degrading, genetically engineered bioluminescent bioreporter Pseudomonas fluorescens HK44.</title>
        <authorList>
            <person name="Chauhan A."/>
            <person name="Layton A.C."/>
            <person name="Williams D.E."/>
            <person name="Smartt A.E."/>
            <person name="Ripp S."/>
            <person name="Karpinets T.V."/>
            <person name="Brown S.D."/>
            <person name="Sayler G.S."/>
        </authorList>
    </citation>
    <scope>NUCLEOTIDE SEQUENCE [LARGE SCALE GENOMIC DNA]</scope>
    <source>
        <strain evidence="1 2">HK44</strain>
    </source>
</reference>
<protein>
    <submittedName>
        <fullName evidence="1">Uncharacterized protein</fullName>
    </submittedName>
</protein>
<dbReference type="PATRIC" id="fig|1042209.11.peg.3966"/>
<dbReference type="HOGENOM" id="CLU_2975898_0_0_6"/>
<evidence type="ECO:0000313" key="1">
    <source>
        <dbReference type="EMBL" id="EXF94127.1"/>
    </source>
</evidence>
<name>A0A010T9W2_PSEFL</name>
<dbReference type="Proteomes" id="UP000022611">
    <property type="component" value="Unassembled WGS sequence"/>
</dbReference>
<accession>A0A010T9W2</accession>
<gene>
    <name evidence="1" type="ORF">HK44_007920</name>
</gene>
<evidence type="ECO:0000313" key="2">
    <source>
        <dbReference type="Proteomes" id="UP000022611"/>
    </source>
</evidence>
<dbReference type="AlphaFoldDB" id="A0A010T9W2"/>